<evidence type="ECO:0000256" key="4">
    <source>
        <dbReference type="ARBA" id="ARBA00023136"/>
    </source>
</evidence>
<feature type="transmembrane region" description="Helical" evidence="5">
    <location>
        <begin position="188"/>
        <end position="208"/>
    </location>
</feature>
<dbReference type="GO" id="GO:0046873">
    <property type="term" value="F:metal ion transmembrane transporter activity"/>
    <property type="evidence" value="ECO:0007669"/>
    <property type="project" value="InterPro"/>
</dbReference>
<evidence type="ECO:0000256" key="1">
    <source>
        <dbReference type="ARBA" id="ARBA00004141"/>
    </source>
</evidence>
<accession>A0A1F6EEH9</accession>
<evidence type="ECO:0008006" key="8">
    <source>
        <dbReference type="Google" id="ProtNLM"/>
    </source>
</evidence>
<feature type="transmembrane region" description="Helical" evidence="5">
    <location>
        <begin position="57"/>
        <end position="77"/>
    </location>
</feature>
<dbReference type="STRING" id="1798508.A3A35_00395"/>
<evidence type="ECO:0000313" key="7">
    <source>
        <dbReference type="Proteomes" id="UP000179115"/>
    </source>
</evidence>
<dbReference type="AlphaFoldDB" id="A0A1F6EEH9"/>
<feature type="transmembrane region" description="Helical" evidence="5">
    <location>
        <begin position="116"/>
        <end position="141"/>
    </location>
</feature>
<feature type="transmembrane region" description="Helical" evidence="5">
    <location>
        <begin position="220"/>
        <end position="239"/>
    </location>
</feature>
<dbReference type="PANTHER" id="PTHR16950">
    <property type="entry name" value="ZINC TRANSPORTER SLC39A7 HISTIDINE-RICH MEMBRANE PROTEIN KE4"/>
    <property type="match status" value="1"/>
</dbReference>
<proteinExistence type="predicted"/>
<keyword evidence="2 5" id="KW-0812">Transmembrane</keyword>
<evidence type="ECO:0000256" key="2">
    <source>
        <dbReference type="ARBA" id="ARBA00022692"/>
    </source>
</evidence>
<evidence type="ECO:0000313" key="6">
    <source>
        <dbReference type="EMBL" id="OGG71622.1"/>
    </source>
</evidence>
<reference evidence="6 7" key="1">
    <citation type="journal article" date="2016" name="Nat. Commun.">
        <title>Thousands of microbial genomes shed light on interconnected biogeochemical processes in an aquifer system.</title>
        <authorList>
            <person name="Anantharaman K."/>
            <person name="Brown C.T."/>
            <person name="Hug L.A."/>
            <person name="Sharon I."/>
            <person name="Castelle C.J."/>
            <person name="Probst A.J."/>
            <person name="Thomas B.C."/>
            <person name="Singh A."/>
            <person name="Wilkins M.J."/>
            <person name="Karaoz U."/>
            <person name="Brodie E.L."/>
            <person name="Williams K.H."/>
            <person name="Hubbard S.S."/>
            <person name="Banfield J.F."/>
        </authorList>
    </citation>
    <scope>NUCLEOTIDE SEQUENCE [LARGE SCALE GENOMIC DNA]</scope>
</reference>
<evidence type="ECO:0000256" key="5">
    <source>
        <dbReference type="SAM" id="Phobius"/>
    </source>
</evidence>
<name>A0A1F6EEH9_9BACT</name>
<evidence type="ECO:0000256" key="3">
    <source>
        <dbReference type="ARBA" id="ARBA00022989"/>
    </source>
</evidence>
<dbReference type="Pfam" id="PF02535">
    <property type="entry name" value="Zip"/>
    <property type="match status" value="1"/>
</dbReference>
<protein>
    <recommendedName>
        <fullName evidence="8">Permease</fullName>
    </recommendedName>
</protein>
<dbReference type="EMBL" id="MFLV01000011">
    <property type="protein sequence ID" value="OGG71622.1"/>
    <property type="molecule type" value="Genomic_DNA"/>
</dbReference>
<dbReference type="PANTHER" id="PTHR16950:SF16">
    <property type="entry name" value="ZINC TRANSPORTER ZIP13"/>
    <property type="match status" value="1"/>
</dbReference>
<dbReference type="Proteomes" id="UP000179115">
    <property type="component" value="Unassembled WGS sequence"/>
</dbReference>
<feature type="transmembrane region" description="Helical" evidence="5">
    <location>
        <begin position="162"/>
        <end position="182"/>
    </location>
</feature>
<comment type="subcellular location">
    <subcellularLocation>
        <location evidence="1">Membrane</location>
        <topology evidence="1">Multi-pass membrane protein</topology>
    </subcellularLocation>
</comment>
<comment type="caution">
    <text evidence="6">The sequence shown here is derived from an EMBL/GenBank/DDBJ whole genome shotgun (WGS) entry which is preliminary data.</text>
</comment>
<organism evidence="6 7">
    <name type="scientific">Candidatus Kaiserbacteria bacterium RIFCSPLOWO2_01_FULL_51_21</name>
    <dbReference type="NCBI Taxonomy" id="1798508"/>
    <lineage>
        <taxon>Bacteria</taxon>
        <taxon>Candidatus Kaiseribacteriota</taxon>
    </lineage>
</organism>
<sequence length="241" mass="25785">MILAIAFAAFVSTLVGGLFALRFRDKLHLILGFSAGAVIGVAFFDLLPESIELGQQFFDVATVTQFVTVGFLLYLLLDRTIFFHSHSGEEGVEHASTHRGILGAGSLCFHSFLDGVAIGLAFQVSAAIGAVVTAAVLVHDFSDGINTVNLVLKNAGRRSSAFRWLLVDAVTPVLGAGSTLFFTLPEKYLSIILALFTGFFLYIGASDLIPESHHAHPKILTTFMTVLGVGVLFAAIQLAHF</sequence>
<feature type="transmembrane region" description="Helical" evidence="5">
    <location>
        <begin position="30"/>
        <end position="48"/>
    </location>
</feature>
<gene>
    <name evidence="6" type="ORF">A3A35_00395</name>
</gene>
<keyword evidence="3 5" id="KW-1133">Transmembrane helix</keyword>
<dbReference type="GO" id="GO:0016020">
    <property type="term" value="C:membrane"/>
    <property type="evidence" value="ECO:0007669"/>
    <property type="project" value="UniProtKB-SubCell"/>
</dbReference>
<dbReference type="InterPro" id="IPR003689">
    <property type="entry name" value="ZIP"/>
</dbReference>
<keyword evidence="4 5" id="KW-0472">Membrane</keyword>